<comment type="caution">
    <text evidence="1">The sequence shown here is derived from an EMBL/GenBank/DDBJ whole genome shotgun (WGS) entry which is preliminary data.</text>
</comment>
<dbReference type="EMBL" id="JAPMOU010000043">
    <property type="protein sequence ID" value="MDE1464798.1"/>
    <property type="molecule type" value="Genomic_DNA"/>
</dbReference>
<protein>
    <submittedName>
        <fullName evidence="1">Uncharacterized protein</fullName>
    </submittedName>
</protein>
<name>A0ABT5UEL0_9GAMM</name>
<reference evidence="1 2" key="1">
    <citation type="submission" date="2022-11" db="EMBL/GenBank/DDBJ databases">
        <title>Spartinivicinus poritis sp. nov., isolated from scleractinian coral Porites lutea.</title>
        <authorList>
            <person name="Zhang G."/>
            <person name="Cai L."/>
            <person name="Wei Q."/>
        </authorList>
    </citation>
    <scope>NUCLEOTIDE SEQUENCE [LARGE SCALE GENOMIC DNA]</scope>
    <source>
        <strain evidence="1 2">A2-2</strain>
    </source>
</reference>
<evidence type="ECO:0000313" key="1">
    <source>
        <dbReference type="EMBL" id="MDE1464798.1"/>
    </source>
</evidence>
<dbReference type="RefSeq" id="WP_274691107.1">
    <property type="nucleotide sequence ID" value="NZ_JAPMOU010000043.1"/>
</dbReference>
<accession>A0ABT5UEL0</accession>
<dbReference type="Proteomes" id="UP001528823">
    <property type="component" value="Unassembled WGS sequence"/>
</dbReference>
<organism evidence="1 2">
    <name type="scientific">Spartinivicinus poritis</name>
    <dbReference type="NCBI Taxonomy" id="2994640"/>
    <lineage>
        <taxon>Bacteria</taxon>
        <taxon>Pseudomonadati</taxon>
        <taxon>Pseudomonadota</taxon>
        <taxon>Gammaproteobacteria</taxon>
        <taxon>Oceanospirillales</taxon>
        <taxon>Zooshikellaceae</taxon>
        <taxon>Spartinivicinus</taxon>
    </lineage>
</organism>
<keyword evidence="2" id="KW-1185">Reference proteome</keyword>
<proteinExistence type="predicted"/>
<evidence type="ECO:0000313" key="2">
    <source>
        <dbReference type="Proteomes" id="UP001528823"/>
    </source>
</evidence>
<gene>
    <name evidence="1" type="ORF">ORQ98_22820</name>
</gene>
<sequence length="69" mass="7536">MSRQTIQNELASINQAITTILETGQSATISTSSGTRQVTMASLNTLYQRKAELEKRLRGGPKVFKGIPI</sequence>